<protein>
    <submittedName>
        <fullName evidence="2">DUF3883 domain-containing protein</fullName>
    </submittedName>
</protein>
<reference evidence="2" key="2">
    <citation type="submission" date="2021-09" db="EMBL/GenBank/DDBJ databases">
        <authorList>
            <person name="Gilroy R."/>
        </authorList>
    </citation>
    <scope>NUCLEOTIDE SEQUENCE</scope>
    <source>
        <strain evidence="2">CHK192-2623</strain>
    </source>
</reference>
<sequence length="57" mass="6682">MSKYLDLQRKICWESQASDVIGHDILSFDRDGTLRQIEVKSTIAKISQKFDFILTEY</sequence>
<proteinExistence type="predicted"/>
<comment type="caution">
    <text evidence="2">The sequence shown here is derived from an EMBL/GenBank/DDBJ whole genome shotgun (WGS) entry which is preliminary data.</text>
</comment>
<feature type="domain" description="Protein NO VEIN C-terminal" evidence="1">
    <location>
        <begin position="11"/>
        <end position="55"/>
    </location>
</feature>
<organism evidence="2 3">
    <name type="scientific">Lactobacillus johnsonii</name>
    <dbReference type="NCBI Taxonomy" id="33959"/>
    <lineage>
        <taxon>Bacteria</taxon>
        <taxon>Bacillati</taxon>
        <taxon>Bacillota</taxon>
        <taxon>Bacilli</taxon>
        <taxon>Lactobacillales</taxon>
        <taxon>Lactobacillaceae</taxon>
        <taxon>Lactobacillus</taxon>
    </lineage>
</organism>
<accession>A0A921EJE4</accession>
<evidence type="ECO:0000313" key="2">
    <source>
        <dbReference type="EMBL" id="HJE49323.1"/>
    </source>
</evidence>
<dbReference type="Proteomes" id="UP000732527">
    <property type="component" value="Unassembled WGS sequence"/>
</dbReference>
<evidence type="ECO:0000313" key="3">
    <source>
        <dbReference type="Proteomes" id="UP000732527"/>
    </source>
</evidence>
<gene>
    <name evidence="2" type="ORF">K8V69_03970</name>
</gene>
<dbReference type="Pfam" id="PF13020">
    <property type="entry name" value="NOV_C"/>
    <property type="match status" value="1"/>
</dbReference>
<dbReference type="EMBL" id="DYYQ01000021">
    <property type="protein sequence ID" value="HJE49323.1"/>
    <property type="molecule type" value="Genomic_DNA"/>
</dbReference>
<reference evidence="2" key="1">
    <citation type="journal article" date="2021" name="PeerJ">
        <title>Extensive microbial diversity within the chicken gut microbiome revealed by metagenomics and culture.</title>
        <authorList>
            <person name="Gilroy R."/>
            <person name="Ravi A."/>
            <person name="Getino M."/>
            <person name="Pursley I."/>
            <person name="Horton D.L."/>
            <person name="Alikhan N.F."/>
            <person name="Baker D."/>
            <person name="Gharbi K."/>
            <person name="Hall N."/>
            <person name="Watson M."/>
            <person name="Adriaenssens E.M."/>
            <person name="Foster-Nyarko E."/>
            <person name="Jarju S."/>
            <person name="Secka A."/>
            <person name="Antonio M."/>
            <person name="Oren A."/>
            <person name="Chaudhuri R.R."/>
            <person name="La Ragione R."/>
            <person name="Hildebrand F."/>
            <person name="Pallen M.J."/>
        </authorList>
    </citation>
    <scope>NUCLEOTIDE SEQUENCE</scope>
    <source>
        <strain evidence="2">CHK192-2623</strain>
    </source>
</reference>
<name>A0A921EJE4_LACJH</name>
<dbReference type="AlphaFoldDB" id="A0A921EJE4"/>
<evidence type="ECO:0000259" key="1">
    <source>
        <dbReference type="Pfam" id="PF13020"/>
    </source>
</evidence>
<dbReference type="InterPro" id="IPR024975">
    <property type="entry name" value="NOV_C"/>
</dbReference>